<evidence type="ECO:0000256" key="3">
    <source>
        <dbReference type="ARBA" id="ARBA00005283"/>
    </source>
</evidence>
<evidence type="ECO:0000256" key="5">
    <source>
        <dbReference type="ARBA" id="ARBA00022722"/>
    </source>
</evidence>
<evidence type="ECO:0000256" key="6">
    <source>
        <dbReference type="ARBA" id="ARBA00022723"/>
    </source>
</evidence>
<feature type="region of interest" description="Disordered" evidence="14">
    <location>
        <begin position="1262"/>
        <end position="1288"/>
    </location>
</feature>
<evidence type="ECO:0000256" key="8">
    <source>
        <dbReference type="ARBA" id="ARBA00022763"/>
    </source>
</evidence>
<dbReference type="Gene3D" id="1.10.150.20">
    <property type="entry name" value="5' to 3' exonuclease, C-terminal subdomain"/>
    <property type="match status" value="1"/>
</dbReference>
<keyword evidence="5" id="KW-0540">Nuclease</keyword>
<proteinExistence type="inferred from homology"/>
<dbReference type="CDD" id="cd09868">
    <property type="entry name" value="PIN_XPG_RAD2"/>
    <property type="match status" value="2"/>
</dbReference>
<comment type="subcellular location">
    <subcellularLocation>
        <location evidence="2">Nucleus</location>
    </subcellularLocation>
</comment>
<name>A0A9P0DZM6_PHACE</name>
<evidence type="ECO:0000256" key="2">
    <source>
        <dbReference type="ARBA" id="ARBA00004123"/>
    </source>
</evidence>
<gene>
    <name evidence="16" type="ORF">PHAECO_LOCUS12457</name>
</gene>
<keyword evidence="7" id="KW-0255">Endonuclease</keyword>
<evidence type="ECO:0000256" key="11">
    <source>
        <dbReference type="ARBA" id="ARBA00023204"/>
    </source>
</evidence>
<dbReference type="GO" id="GO:0046872">
    <property type="term" value="F:metal ion binding"/>
    <property type="evidence" value="ECO:0007669"/>
    <property type="project" value="UniProtKB-KW"/>
</dbReference>
<dbReference type="PROSITE" id="PS00841">
    <property type="entry name" value="XPG_1"/>
    <property type="match status" value="1"/>
</dbReference>
<dbReference type="Pfam" id="PF02809">
    <property type="entry name" value="UIM"/>
    <property type="match status" value="2"/>
</dbReference>
<keyword evidence="12" id="KW-0539">Nucleus</keyword>
<accession>A0A9P0DZM6</accession>
<dbReference type="EMBL" id="OU896715">
    <property type="protein sequence ID" value="CAH1183769.1"/>
    <property type="molecule type" value="Genomic_DNA"/>
</dbReference>
<dbReference type="Pfam" id="PF00867">
    <property type="entry name" value="XPG_I"/>
    <property type="match status" value="1"/>
</dbReference>
<dbReference type="PRINTS" id="PR00853">
    <property type="entry name" value="XPGRADSUPER"/>
</dbReference>
<dbReference type="InterPro" id="IPR029060">
    <property type="entry name" value="PIN-like_dom_sf"/>
</dbReference>
<comment type="cofactor">
    <cofactor evidence="1">
        <name>Mg(2+)</name>
        <dbReference type="ChEBI" id="CHEBI:18420"/>
    </cofactor>
</comment>
<reference evidence="16" key="2">
    <citation type="submission" date="2022-10" db="EMBL/GenBank/DDBJ databases">
        <authorList>
            <consortium name="ENA_rothamsted_submissions"/>
            <consortium name="culmorum"/>
            <person name="King R."/>
        </authorList>
    </citation>
    <scope>NUCLEOTIDE SEQUENCE</scope>
</reference>
<dbReference type="FunFam" id="3.40.50.1010:FF:000044">
    <property type="entry name" value="DNA repair endonuclease"/>
    <property type="match status" value="1"/>
</dbReference>
<dbReference type="GO" id="GO:0006289">
    <property type="term" value="P:nucleotide-excision repair"/>
    <property type="evidence" value="ECO:0007669"/>
    <property type="project" value="InterPro"/>
</dbReference>
<dbReference type="PRINTS" id="PR00066">
    <property type="entry name" value="XRODRMPGMNTG"/>
</dbReference>
<dbReference type="Pfam" id="PF00752">
    <property type="entry name" value="XPG_N"/>
    <property type="match status" value="1"/>
</dbReference>
<comment type="similarity">
    <text evidence="13">Belongs to the XPG/RAD2 endonuclease family. GEN subfamily.</text>
</comment>
<dbReference type="InterPro" id="IPR008918">
    <property type="entry name" value="HhH2"/>
</dbReference>
<dbReference type="SMART" id="SM00484">
    <property type="entry name" value="XPGI"/>
    <property type="match status" value="1"/>
</dbReference>
<dbReference type="GO" id="GO:0017108">
    <property type="term" value="F:5'-flap endonuclease activity"/>
    <property type="evidence" value="ECO:0007669"/>
    <property type="project" value="UniProtKB-ARBA"/>
</dbReference>
<feature type="compositionally biased region" description="Basic and acidic residues" evidence="14">
    <location>
        <begin position="1115"/>
        <end position="1126"/>
    </location>
</feature>
<dbReference type="SUPFAM" id="SSF88723">
    <property type="entry name" value="PIN domain-like"/>
    <property type="match status" value="1"/>
</dbReference>
<evidence type="ECO:0000256" key="13">
    <source>
        <dbReference type="ARBA" id="ARBA00038112"/>
    </source>
</evidence>
<keyword evidence="17" id="KW-1185">Reference proteome</keyword>
<dbReference type="Gene3D" id="3.40.50.1010">
    <property type="entry name" value="5'-nuclease"/>
    <property type="match status" value="2"/>
</dbReference>
<dbReference type="FunFam" id="1.10.150.20:FF:000030">
    <property type="entry name" value="Flap endonuclease GEN-like 1"/>
    <property type="match status" value="1"/>
</dbReference>
<dbReference type="Proteomes" id="UP001153737">
    <property type="component" value="Chromosome 9"/>
</dbReference>
<keyword evidence="11" id="KW-0234">DNA repair</keyword>
<dbReference type="CDD" id="cd09904">
    <property type="entry name" value="H3TH_XPG"/>
    <property type="match status" value="1"/>
</dbReference>
<feature type="compositionally biased region" description="Low complexity" evidence="14">
    <location>
        <begin position="502"/>
        <end position="512"/>
    </location>
</feature>
<dbReference type="SMART" id="SM00485">
    <property type="entry name" value="XPGN"/>
    <property type="match status" value="1"/>
</dbReference>
<keyword evidence="10" id="KW-0460">Magnesium</keyword>
<evidence type="ECO:0000256" key="12">
    <source>
        <dbReference type="ARBA" id="ARBA00023242"/>
    </source>
</evidence>
<dbReference type="SMART" id="SM00279">
    <property type="entry name" value="HhH2"/>
    <property type="match status" value="1"/>
</dbReference>
<protein>
    <recommendedName>
        <fullName evidence="15">G protein gamma domain-containing protein</fullName>
    </recommendedName>
</protein>
<dbReference type="PROSITE" id="PS00842">
    <property type="entry name" value="XPG_2"/>
    <property type="match status" value="1"/>
</dbReference>
<evidence type="ECO:0000256" key="7">
    <source>
        <dbReference type="ARBA" id="ARBA00022759"/>
    </source>
</evidence>
<evidence type="ECO:0000256" key="14">
    <source>
        <dbReference type="SAM" id="MobiDB-lite"/>
    </source>
</evidence>
<feature type="region of interest" description="Disordered" evidence="14">
    <location>
        <begin position="138"/>
        <end position="175"/>
    </location>
</feature>
<keyword evidence="9" id="KW-0378">Hydrolase</keyword>
<dbReference type="GO" id="GO:0008821">
    <property type="term" value="F:crossover junction DNA endonuclease activity"/>
    <property type="evidence" value="ECO:0007669"/>
    <property type="project" value="UniProtKB-ARBA"/>
</dbReference>
<evidence type="ECO:0000256" key="4">
    <source>
        <dbReference type="ARBA" id="ARBA00022553"/>
    </source>
</evidence>
<dbReference type="PROSITE" id="PS50330">
    <property type="entry name" value="UIM"/>
    <property type="match status" value="2"/>
</dbReference>
<dbReference type="PANTHER" id="PTHR16171:SF7">
    <property type="entry name" value="DNA REPAIR PROTEIN RAD2"/>
    <property type="match status" value="1"/>
</dbReference>
<feature type="domain" description="G protein gamma" evidence="15">
    <location>
        <begin position="690"/>
        <end position="755"/>
    </location>
</feature>
<feature type="region of interest" description="Disordered" evidence="14">
    <location>
        <begin position="502"/>
        <end position="532"/>
    </location>
</feature>
<reference evidence="16" key="1">
    <citation type="submission" date="2022-01" db="EMBL/GenBank/DDBJ databases">
        <authorList>
            <person name="King R."/>
        </authorList>
    </citation>
    <scope>NUCLEOTIDE SEQUENCE</scope>
</reference>
<dbReference type="OrthoDB" id="31113at2759"/>
<dbReference type="Gene3D" id="6.10.140.100">
    <property type="match status" value="1"/>
</dbReference>
<evidence type="ECO:0000256" key="10">
    <source>
        <dbReference type="ARBA" id="ARBA00022842"/>
    </source>
</evidence>
<dbReference type="SMART" id="SM00726">
    <property type="entry name" value="UIM"/>
    <property type="match status" value="2"/>
</dbReference>
<feature type="compositionally biased region" description="Basic residues" evidence="14">
    <location>
        <begin position="1087"/>
        <end position="1097"/>
    </location>
</feature>
<evidence type="ECO:0000256" key="1">
    <source>
        <dbReference type="ARBA" id="ARBA00001946"/>
    </source>
</evidence>
<evidence type="ECO:0000313" key="16">
    <source>
        <dbReference type="EMBL" id="CAH1183769.1"/>
    </source>
</evidence>
<dbReference type="InterPro" id="IPR006086">
    <property type="entry name" value="XPG-I_dom"/>
</dbReference>
<sequence length="1288" mass="146483">MGVHGLWRLIEPSGKPVPLETLENKVLAVDVSIWLHQAIKGFQDSKGAPIPNAHLLGIYHRVCKLLYFKIKPVFVFDGGVPVLKRQTIAKRNQQKSRNTSEADRLQKQLLNTLMKHTAISKVLSEKTKASLTTETKTNTDTLYALPPSELDSTISSDDEVEESTSGSTDSSPTKKWDLHTIDMNSVHFKSLPVDVRHEILTELKDTRKQNSWGRLHELPKQSDDFSSYQMSRLLKRQAVQAALDEAAQEMGGMSLSIAELESILKDRGIQTTTDNIGKRIASDENTRYLFIKDVKQAMEKARQEQLAEDSKQTELASDTNSITENMKVGLEEDDQLQQAIELSLQESTTNNEMVDIRKEINKTKADIEEETQLEQAIALSLQETPSTSGVNKGEMVFSYSEHSSDVDLDSGSDEDGDYLTTKKSLSSAQSYMMEYSGLTPSEISKIIEGNGKKITRKNTMEKSLKPVYEKNIVIDSSSNEMNDESEEKMKKRVFQLEKNENNAEAVAVSENNELQDDSKNDYSSSQKDIEPKEVIEIVSNDDDGSSDSSDFQEVSELKVDKTPLEIVIDPNKDIDDDIFKDIFANEVITTETEIDKNENQSNLHAKQMDKIVELPEISKISEVTNEQLPMKMSSEDESNISMADKEEVKNMENGSRKDEVVETSKVNYEIDDGEKISRNIPENSKGPTLTIQEMTELKKSLQKERTDLLIEKSTKERLASNITDQMYQEAQELLELFGVPYIIAPMEAEAQCAFLDEIELTDGTITDDSDVWLFGGRTVYKNFFNQSKYVMEFKSENIRHHFKLSREQMILLALLVGSDYTTGIQGIGPVTALEILAAFPPDKLNEFSISQGQLISGLREFRSWFTKGKTGGPSRSTLKNKLKNITFSDNFPSLQVVQAYLEPTVENSKEKFSWDKPDAVALALFAKEKFGWGSRKTEEILNPVIKRLEENRSQKSIREYFKTKFKVDSGDLNEKMSNRVKTAIGRFGKSKEELITEDMEELEKEKRTIINKSRRTNQASQQRRRKEAKHTETEEQNEFSQRSKKKRTSKPEIKNAPTKTNESIETQMIDDNVETVDNKVQQSSVKMNKKGNKKKKYDAKESHKNTAITQEDDDSKTNNSDEKVDDVVTESVNPVDELKEYENLATQLRMRRRKKNELIKLKQEEVPNKKTKLTVPKQSTNLPIEPEIDEAIKLLTATTSRSIQREQEIQKEMKKKVDTALELSRSAPMFHKEEVIHQRLRNRSDLLKNKLRAIEVFRKSKKGPGYVQKRGKKQIVPKEDAGLSEDSD</sequence>
<dbReference type="InterPro" id="IPR015898">
    <property type="entry name" value="G-protein_gamma-like_dom"/>
</dbReference>
<dbReference type="PANTHER" id="PTHR16171">
    <property type="entry name" value="DNA REPAIR PROTEIN COMPLEMENTING XP-G CELLS-RELATED"/>
    <property type="match status" value="1"/>
</dbReference>
<keyword evidence="4" id="KW-0597">Phosphoprotein</keyword>
<dbReference type="InterPro" id="IPR006084">
    <property type="entry name" value="XPG/Rad2"/>
</dbReference>
<dbReference type="GO" id="GO:0000400">
    <property type="term" value="F:four-way junction DNA binding"/>
    <property type="evidence" value="ECO:0007669"/>
    <property type="project" value="UniProtKB-ARBA"/>
</dbReference>
<evidence type="ECO:0000256" key="9">
    <source>
        <dbReference type="ARBA" id="ARBA00022801"/>
    </source>
</evidence>
<evidence type="ECO:0000313" key="17">
    <source>
        <dbReference type="Proteomes" id="UP001153737"/>
    </source>
</evidence>
<dbReference type="GO" id="GO:0007186">
    <property type="term" value="P:G protein-coupled receptor signaling pathway"/>
    <property type="evidence" value="ECO:0007669"/>
    <property type="project" value="InterPro"/>
</dbReference>
<comment type="similarity">
    <text evidence="3">Belongs to the XPG/RAD2 endonuclease family. XPG subfamily.</text>
</comment>
<dbReference type="InterPro" id="IPR036279">
    <property type="entry name" value="5-3_exonuclease_C_sf"/>
</dbReference>
<dbReference type="InterPro" id="IPR006085">
    <property type="entry name" value="XPG_DNA_repair_N"/>
</dbReference>
<dbReference type="InterPro" id="IPR003903">
    <property type="entry name" value="UIM_dom"/>
</dbReference>
<dbReference type="GO" id="GO:0005634">
    <property type="term" value="C:nucleus"/>
    <property type="evidence" value="ECO:0007669"/>
    <property type="project" value="UniProtKB-SubCell"/>
</dbReference>
<dbReference type="InterPro" id="IPR019974">
    <property type="entry name" value="XPG_CS"/>
</dbReference>
<feature type="region of interest" description="Disordered" evidence="14">
    <location>
        <begin position="1006"/>
        <end position="1127"/>
    </location>
</feature>
<evidence type="ECO:0000259" key="15">
    <source>
        <dbReference type="PROSITE" id="PS50058"/>
    </source>
</evidence>
<dbReference type="SUPFAM" id="SSF47807">
    <property type="entry name" value="5' to 3' exonuclease, C-terminal subdomain"/>
    <property type="match status" value="1"/>
</dbReference>
<dbReference type="PROSITE" id="PS50058">
    <property type="entry name" value="G_PROTEIN_GAMMA"/>
    <property type="match status" value="1"/>
</dbReference>
<organism evidence="16 17">
    <name type="scientific">Phaedon cochleariae</name>
    <name type="common">Mustard beetle</name>
    <dbReference type="NCBI Taxonomy" id="80249"/>
    <lineage>
        <taxon>Eukaryota</taxon>
        <taxon>Metazoa</taxon>
        <taxon>Ecdysozoa</taxon>
        <taxon>Arthropoda</taxon>
        <taxon>Hexapoda</taxon>
        <taxon>Insecta</taxon>
        <taxon>Pterygota</taxon>
        <taxon>Neoptera</taxon>
        <taxon>Endopterygota</taxon>
        <taxon>Coleoptera</taxon>
        <taxon>Polyphaga</taxon>
        <taxon>Cucujiformia</taxon>
        <taxon>Chrysomeloidea</taxon>
        <taxon>Chrysomelidae</taxon>
        <taxon>Chrysomelinae</taxon>
        <taxon>Chrysomelini</taxon>
        <taxon>Phaedon</taxon>
    </lineage>
</organism>
<dbReference type="GO" id="GO:0003697">
    <property type="term" value="F:single-stranded DNA binding"/>
    <property type="evidence" value="ECO:0007669"/>
    <property type="project" value="InterPro"/>
</dbReference>
<dbReference type="InterPro" id="IPR001044">
    <property type="entry name" value="XPG/Rad2_eukaryotes"/>
</dbReference>
<feature type="compositionally biased region" description="Polar residues" evidence="14">
    <location>
        <begin position="1057"/>
        <end position="1066"/>
    </location>
</feature>
<keyword evidence="8" id="KW-0227">DNA damage</keyword>
<keyword evidence="6" id="KW-0479">Metal-binding</keyword>